<sequence length="163" mass="19214">MLAIKRRKHGSIFIILLITIVLWFLLRDPLVQHTRCGEKDGLVLHYREVRRHSRWPPRDLLELLHPNLNLFDLSLRPLVSFKSVNRQPWDSYYRILKVLHPEKHMNGSHLKYLYLMDEEQREAGGKPDYDAYPQNLDMTKTVVAVKTGMPVDQVSTTTTVEWV</sequence>
<evidence type="ECO:0000313" key="4">
    <source>
        <dbReference type="Proteomes" id="UP001497525"/>
    </source>
</evidence>
<evidence type="ECO:0000313" key="3">
    <source>
        <dbReference type="EMBL" id="CAL5133894.1"/>
    </source>
</evidence>
<protein>
    <recommendedName>
        <fullName evidence="5">Hexosyltransferase</fullName>
    </recommendedName>
</protein>
<accession>A0AAV2TBV8</accession>
<evidence type="ECO:0008006" key="5">
    <source>
        <dbReference type="Google" id="ProtNLM"/>
    </source>
</evidence>
<dbReference type="AlphaFoldDB" id="A0AAV2TBV8"/>
<dbReference type="Proteomes" id="UP001497525">
    <property type="component" value="Unassembled WGS sequence"/>
</dbReference>
<keyword evidence="1" id="KW-0812">Transmembrane</keyword>
<proteinExistence type="predicted"/>
<keyword evidence="1" id="KW-1133">Transmembrane helix</keyword>
<dbReference type="EMBL" id="CAXLJL010000158">
    <property type="protein sequence ID" value="CAL5133893.1"/>
    <property type="molecule type" value="Genomic_DNA"/>
</dbReference>
<evidence type="ECO:0000313" key="2">
    <source>
        <dbReference type="EMBL" id="CAL5133893.1"/>
    </source>
</evidence>
<evidence type="ECO:0000256" key="1">
    <source>
        <dbReference type="SAM" id="Phobius"/>
    </source>
</evidence>
<organism evidence="2 4">
    <name type="scientific">Calicophoron daubneyi</name>
    <name type="common">Rumen fluke</name>
    <name type="synonym">Paramphistomum daubneyi</name>
    <dbReference type="NCBI Taxonomy" id="300641"/>
    <lineage>
        <taxon>Eukaryota</taxon>
        <taxon>Metazoa</taxon>
        <taxon>Spiralia</taxon>
        <taxon>Lophotrochozoa</taxon>
        <taxon>Platyhelminthes</taxon>
        <taxon>Trematoda</taxon>
        <taxon>Digenea</taxon>
        <taxon>Plagiorchiida</taxon>
        <taxon>Pronocephalata</taxon>
        <taxon>Paramphistomoidea</taxon>
        <taxon>Paramphistomidae</taxon>
        <taxon>Calicophoron</taxon>
    </lineage>
</organism>
<comment type="caution">
    <text evidence="2">The sequence shown here is derived from an EMBL/GenBank/DDBJ whole genome shotgun (WGS) entry which is preliminary data.</text>
</comment>
<feature type="transmembrane region" description="Helical" evidence="1">
    <location>
        <begin position="9"/>
        <end position="26"/>
    </location>
</feature>
<dbReference type="EMBL" id="CAXLJL010000158">
    <property type="protein sequence ID" value="CAL5133894.1"/>
    <property type="molecule type" value="Genomic_DNA"/>
</dbReference>
<keyword evidence="1" id="KW-0472">Membrane</keyword>
<name>A0AAV2TBV8_CALDB</name>
<reference evidence="2" key="1">
    <citation type="submission" date="2024-06" db="EMBL/GenBank/DDBJ databases">
        <authorList>
            <person name="Liu X."/>
            <person name="Lenzi L."/>
            <person name="Haldenby T S."/>
            <person name="Uol C."/>
        </authorList>
    </citation>
    <scope>NUCLEOTIDE SEQUENCE</scope>
</reference>
<gene>
    <name evidence="2" type="ORF">CDAUBV1_LOCUS7105</name>
    <name evidence="3" type="ORF">CDAUBV1_LOCUS7106</name>
</gene>